<dbReference type="OrthoDB" id="5336366at2759"/>
<keyword evidence="4 6" id="KW-0472">Membrane</keyword>
<gene>
    <name evidence="7" type="ORF">KABA2_14S00792</name>
</gene>
<feature type="transmembrane region" description="Helical" evidence="6">
    <location>
        <begin position="12"/>
        <end position="32"/>
    </location>
</feature>
<feature type="transmembrane region" description="Helical" evidence="6">
    <location>
        <begin position="155"/>
        <end position="178"/>
    </location>
</feature>
<reference evidence="7 8" key="1">
    <citation type="submission" date="2020-05" db="EMBL/GenBank/DDBJ databases">
        <authorList>
            <person name="Casaregola S."/>
            <person name="Devillers H."/>
            <person name="Grondin C."/>
        </authorList>
    </citation>
    <scope>NUCLEOTIDE SEQUENCE [LARGE SCALE GENOMIC DNA]</scope>
    <source>
        <strain evidence="7 8">CLIB 1767</strain>
    </source>
</reference>
<dbReference type="GO" id="GO:0016236">
    <property type="term" value="P:macroautophagy"/>
    <property type="evidence" value="ECO:0007669"/>
    <property type="project" value="TreeGrafter"/>
</dbReference>
<organism evidence="7 8">
    <name type="scientific">Maudiozyma barnettii</name>
    <dbReference type="NCBI Taxonomy" id="61262"/>
    <lineage>
        <taxon>Eukaryota</taxon>
        <taxon>Fungi</taxon>
        <taxon>Dikarya</taxon>
        <taxon>Ascomycota</taxon>
        <taxon>Saccharomycotina</taxon>
        <taxon>Saccharomycetes</taxon>
        <taxon>Saccharomycetales</taxon>
        <taxon>Saccharomycetaceae</taxon>
        <taxon>Maudiozyma</taxon>
    </lineage>
</organism>
<sequence>MSVCLAVTKGVAVTSLGLYAGILTCGTVLCYSSPVHAILSSLDIVSQTHLKAIINNVATTSGVLGFISSASFAVSYFGLPKIWKHPYLIYGMIVPPLVSTYLCIYRASWTHRTLLSDEENDSTSIKMEDLDNSTVDLGKTSTENLKYIKSVCKKIGIHLSVASVVSTLGLLQSVIGIYGEGQF</sequence>
<feature type="transmembrane region" description="Helical" evidence="6">
    <location>
        <begin position="87"/>
        <end position="105"/>
    </location>
</feature>
<dbReference type="PANTHER" id="PTHR37278:SF1">
    <property type="entry name" value="AUTOPHAGY-RELATED PROTEIN 33-RELATED"/>
    <property type="match status" value="1"/>
</dbReference>
<comment type="similarity">
    <text evidence="5">Belongs to the ATG33 family.</text>
</comment>
<evidence type="ECO:0000256" key="2">
    <source>
        <dbReference type="ARBA" id="ARBA00022692"/>
    </source>
</evidence>
<dbReference type="PANTHER" id="PTHR37278">
    <property type="entry name" value="AUTOPHAGY-RELATED PROTEIN 33-RELATED"/>
    <property type="match status" value="1"/>
</dbReference>
<evidence type="ECO:0000256" key="4">
    <source>
        <dbReference type="ARBA" id="ARBA00023136"/>
    </source>
</evidence>
<evidence type="ECO:0000256" key="1">
    <source>
        <dbReference type="ARBA" id="ARBA00004141"/>
    </source>
</evidence>
<accession>A0A8H2ZIT6</accession>
<comment type="caution">
    <text evidence="7">The sequence shown here is derived from an EMBL/GenBank/DDBJ whole genome shotgun (WGS) entry which is preliminary data.</text>
</comment>
<dbReference type="RefSeq" id="XP_041409133.1">
    <property type="nucleotide sequence ID" value="XM_041553199.1"/>
</dbReference>
<dbReference type="GO" id="GO:0005741">
    <property type="term" value="C:mitochondrial outer membrane"/>
    <property type="evidence" value="ECO:0007669"/>
    <property type="project" value="TreeGrafter"/>
</dbReference>
<evidence type="ECO:0000313" key="7">
    <source>
        <dbReference type="EMBL" id="CAB4257289.1"/>
    </source>
</evidence>
<keyword evidence="2 6" id="KW-0812">Transmembrane</keyword>
<dbReference type="AlphaFoldDB" id="A0A8H2ZIT6"/>
<keyword evidence="8" id="KW-1185">Reference proteome</keyword>
<dbReference type="GO" id="GO:0000422">
    <property type="term" value="P:autophagy of mitochondrion"/>
    <property type="evidence" value="ECO:0007669"/>
    <property type="project" value="TreeGrafter"/>
</dbReference>
<dbReference type="GeneID" id="64860404"/>
<dbReference type="Proteomes" id="UP000644660">
    <property type="component" value="Unassembled WGS sequence"/>
</dbReference>
<dbReference type="InterPro" id="IPR051668">
    <property type="entry name" value="ATG33"/>
</dbReference>
<dbReference type="EMBL" id="CAEFZW010000014">
    <property type="protein sequence ID" value="CAB4257289.1"/>
    <property type="molecule type" value="Genomic_DNA"/>
</dbReference>
<evidence type="ECO:0000256" key="6">
    <source>
        <dbReference type="SAM" id="Phobius"/>
    </source>
</evidence>
<keyword evidence="3 6" id="KW-1133">Transmembrane helix</keyword>
<evidence type="ECO:0000313" key="8">
    <source>
        <dbReference type="Proteomes" id="UP000644660"/>
    </source>
</evidence>
<protein>
    <submittedName>
        <fullName evidence="7">Similar to Saccharomyces cerevisiae YGR049W SCM4 Potential regulatory effector of CDC4 function</fullName>
    </submittedName>
</protein>
<evidence type="ECO:0000256" key="5">
    <source>
        <dbReference type="ARBA" id="ARBA00038013"/>
    </source>
</evidence>
<evidence type="ECO:0000256" key="3">
    <source>
        <dbReference type="ARBA" id="ARBA00022989"/>
    </source>
</evidence>
<proteinExistence type="inferred from homology"/>
<name>A0A8H2ZIT6_9SACH</name>
<feature type="transmembrane region" description="Helical" evidence="6">
    <location>
        <begin position="53"/>
        <end position="75"/>
    </location>
</feature>
<comment type="subcellular location">
    <subcellularLocation>
        <location evidence="1">Membrane</location>
        <topology evidence="1">Multi-pass membrane protein</topology>
    </subcellularLocation>
</comment>